<organism evidence="1 2">
    <name type="scientific">Candidatus Methanogaster sp</name>
    <dbReference type="NCBI Taxonomy" id="3386292"/>
    <lineage>
        <taxon>Archaea</taxon>
        <taxon>Methanobacteriati</taxon>
        <taxon>Methanobacteriota</taxon>
        <taxon>Stenosarchaea group</taxon>
        <taxon>Methanomicrobia</taxon>
        <taxon>Methanosarcinales</taxon>
        <taxon>ANME-2 cluster</taxon>
        <taxon>Candidatus Methanogasteraceae</taxon>
        <taxon>Candidatus Methanogaster</taxon>
    </lineage>
</organism>
<evidence type="ECO:0000313" key="2">
    <source>
        <dbReference type="Proteomes" id="UP000248329"/>
    </source>
</evidence>
<proteinExistence type="predicted"/>
<name>A0AC61L6U5_9EURY</name>
<reference evidence="1" key="1">
    <citation type="submission" date="2018-01" db="EMBL/GenBank/DDBJ databases">
        <authorList>
            <person name="Krukenberg V."/>
        </authorList>
    </citation>
    <scope>NUCLEOTIDE SEQUENCE</scope>
    <source>
        <strain evidence="1">E20ANME2</strain>
    </source>
</reference>
<protein>
    <submittedName>
        <fullName evidence="1">Uncharacterized protein</fullName>
    </submittedName>
</protein>
<accession>A0AC61L6U5</accession>
<dbReference type="Proteomes" id="UP000248329">
    <property type="component" value="Unassembled WGS sequence"/>
</dbReference>
<dbReference type="EMBL" id="PQXF01000001">
    <property type="protein sequence ID" value="PXF62050.1"/>
    <property type="molecule type" value="Genomic_DNA"/>
</dbReference>
<comment type="caution">
    <text evidence="1">The sequence shown here is derived from an EMBL/GenBank/DDBJ whole genome shotgun (WGS) entry which is preliminary data.</text>
</comment>
<gene>
    <name evidence="1" type="ORF">C4B59_00055</name>
</gene>
<sequence>MDNRMNMLIALVVVAAMVFVAPASAETVEVRGEVVDAAFQIAPFTWTARNFAGFYYDSDRDLMSEALTTEVAVPDTIDAGDLTYDAYRIKHSYTNPEIGDYFAIGWFGTKYMAVNGKPYMISPIILEMDKDDTKTLAAGQEWVLGNGYSLIVKQIDLGGDKIWLELARDGVEVASSIICPRNGVEHGDKFCNRMTISGFPGAYIVTAGDVETTRTFVYQKDVGSENSVPVFSVYVDCISRGTDANAVQFKHAILIGDDPIRLIGAEVGRMNVETTTSESVRLQNAQNLYLEMDSDIHVAEGLWFHVADDMDEDLVENYRYYPYVEHACSSGPVPPPPPPPEDTIFEGELRVDHGIEIEDDVRVEVARVSTASRGSVTLRISSYQNGAAIVLSEGESAVYRTISDEVIELEAVEVYSGSVWLVITGPADWEVTEYYVVGDYGQVVHIRGEVVELVDEPTDIIIWNASNSALFWHDLNYDLMTETLLLGPPCLSQYDRNIEAGCLNYFTSPVYKEYQVYENENLTVDNNTGYHLMGWMGDAYAAIGGNACKLCKLLKEFDGDDKKTLAVGGDGLDLDRGFALVANRIDPGGNRARLSLMKSGVAIDSEVVSAGEVYTYTADIGGESDIPIFSCSLDAIFRGTETDIVQVKHIFLIDDVVTEIEVGDRYGAMEVAIADMGGLVLSNADTSIDLDPGTRKHIMGNMYFDTADDEAVVRFYPVAEYSEPGVYEVRGTTEELTATNPTPDADMVWDYNTFAGLWYGPDDDLNTETLTIERSALNAGTHDRELDEGTVTYKTHPVFWEYDLKPGVSNDRGDYGYFVEGWMGDAYAAIGGDASKLCKLIVASGDEKMILMSGEALYMGRGFTLVADQINLNGTTVDLTLKKDGEVIDSATVSDGGVYTYTEDIGGTEDVPIFSCYVDAVFRGTKTELVQVTHVFLIDDVVMEINLGDEYGTMEDVAAYTDEIVLANTEPIDLYAGARELVMGDMYFVAADNETVIRFCPVVERIIGGD</sequence>
<evidence type="ECO:0000313" key="1">
    <source>
        <dbReference type="EMBL" id="PXF62050.1"/>
    </source>
</evidence>